<keyword evidence="3" id="KW-1185">Reference proteome</keyword>
<keyword evidence="1" id="KW-0812">Transmembrane</keyword>
<name>T1CWR3_9HELI</name>
<evidence type="ECO:0000313" key="3">
    <source>
        <dbReference type="Proteomes" id="UP000018143"/>
    </source>
</evidence>
<organism evidence="2 3">
    <name type="scientific">Helicobacter fennelliae MRY12-0050</name>
    <dbReference type="NCBI Taxonomy" id="1325130"/>
    <lineage>
        <taxon>Bacteria</taxon>
        <taxon>Pseudomonadati</taxon>
        <taxon>Campylobacterota</taxon>
        <taxon>Epsilonproteobacteria</taxon>
        <taxon>Campylobacterales</taxon>
        <taxon>Helicobacteraceae</taxon>
        <taxon>Helicobacter</taxon>
    </lineage>
</organism>
<reference evidence="2 3" key="1">
    <citation type="journal article" date="2013" name="Genome Announc.">
        <title>Draft Genome Sequence of Helicobacter fennelliae Strain MRY12-0050, Isolated from a Bacteremia Patient.</title>
        <authorList>
            <person name="Rimbara E."/>
            <person name="Matsui M."/>
            <person name="Mori S."/>
            <person name="Suzuki S."/>
            <person name="Suzuki M."/>
            <person name="Kim H."/>
            <person name="Sekizuka T."/>
            <person name="Kuroda M."/>
            <person name="Shibayama K."/>
        </authorList>
    </citation>
    <scope>NUCLEOTIDE SEQUENCE [LARGE SCALE GENOMIC DNA]</scope>
    <source>
        <strain evidence="2 3">MRY12-0050</strain>
    </source>
</reference>
<protein>
    <submittedName>
        <fullName evidence="2">Uncharacterized protein</fullName>
    </submittedName>
</protein>
<accession>T1CWR3</accession>
<evidence type="ECO:0000313" key="2">
    <source>
        <dbReference type="EMBL" id="GAD18320.1"/>
    </source>
</evidence>
<keyword evidence="1" id="KW-1133">Transmembrane helix</keyword>
<evidence type="ECO:0000256" key="1">
    <source>
        <dbReference type="SAM" id="Phobius"/>
    </source>
</evidence>
<keyword evidence="1" id="KW-0472">Membrane</keyword>
<dbReference type="Proteomes" id="UP000018143">
    <property type="component" value="Unassembled WGS sequence"/>
</dbReference>
<dbReference type="AlphaFoldDB" id="T1CWR3"/>
<comment type="caution">
    <text evidence="2">The sequence shown here is derived from an EMBL/GenBank/DDBJ whole genome shotgun (WGS) entry which is preliminary data.</text>
</comment>
<gene>
    <name evidence="2" type="ORF">HFN_1918</name>
</gene>
<dbReference type="STRING" id="1325130.HFN_1918"/>
<feature type="transmembrane region" description="Helical" evidence="1">
    <location>
        <begin position="30"/>
        <end position="49"/>
    </location>
</feature>
<dbReference type="EMBL" id="BASD01000004">
    <property type="protein sequence ID" value="GAD18320.1"/>
    <property type="molecule type" value="Genomic_DNA"/>
</dbReference>
<sequence>MNYKFYFLVQNFTIYQTLANPCKLILKSRIFYTLFLYLHRFSMLFLSLLRDFR</sequence>
<proteinExistence type="predicted"/>